<dbReference type="AlphaFoldDB" id="A0A165UBG4"/>
<evidence type="ECO:0000313" key="3">
    <source>
        <dbReference type="Proteomes" id="UP000076761"/>
    </source>
</evidence>
<sequence length="686" mass="73595">MALSTVTSLESSNSFNLLDALKKSDSSNLLTVSVSISLSSSPSLWSIGDTPSFSSVCKEPYRGPAFLVMAFDELRRPTLSNERGVTISIPTAPRLGNVVVERRCVSRWTEKISSKNLPEHIPWDDLPETPELDWTPEGSVIPHRKLKEALAEVHGKTCPSNVFVEPSSPIDSVPASPSLWNKSHKRSLSASKREAQVLGNELSMSGRQSLTLGVPPALMSPQIVDLLCEITESQAEQVVNEPTTPVRDATLRPPTLMVSTSTAVIPISLSSSHSLGTSGSPPPIPPPLSPLAIRRGKKQLAPLDIAKAVDPTSSIDAYPGIPTAFLGSPSPTAYTHSPGIDFFAPTLRTVDMQLDEMLADLRARAAALPPGRHTGPTLSEKSTDSPPASGSSGSSSDEWGTVDSLLETYHRDAVRSPTGGETSPKLYHIWNMMPASPTESESSTPASEDDGITGKVQVSAPIQAFIPTANRSCLSASPERDSMSGPLRPSRLSGPPKRGILKTTKVVRFIDPPGPPEERVQPALQDSSNVPSHGLQVQAMGAIPKKPSPLRQSIPTTPGANRDSHSSLSSEASSPPSFRTRPTPPVRRSLESGRPARPLTPVQTNRRHTVSTQQRFATMPHSRASMKENNKPPVHAVFKSCDVVTNQRDENAARREEISGGKVAVESEKKGRKIRPFKSLLGKLKG</sequence>
<protein>
    <submittedName>
        <fullName evidence="2">Uncharacterized protein</fullName>
    </submittedName>
</protein>
<dbReference type="Proteomes" id="UP000076761">
    <property type="component" value="Unassembled WGS sequence"/>
</dbReference>
<reference evidence="2 3" key="1">
    <citation type="journal article" date="2016" name="Mol. Biol. Evol.">
        <title>Comparative Genomics of Early-Diverging Mushroom-Forming Fungi Provides Insights into the Origins of Lignocellulose Decay Capabilities.</title>
        <authorList>
            <person name="Nagy L.G."/>
            <person name="Riley R."/>
            <person name="Tritt A."/>
            <person name="Adam C."/>
            <person name="Daum C."/>
            <person name="Floudas D."/>
            <person name="Sun H."/>
            <person name="Yadav J.S."/>
            <person name="Pangilinan J."/>
            <person name="Larsson K.H."/>
            <person name="Matsuura K."/>
            <person name="Barry K."/>
            <person name="Labutti K."/>
            <person name="Kuo R."/>
            <person name="Ohm R.A."/>
            <person name="Bhattacharya S.S."/>
            <person name="Shirouzu T."/>
            <person name="Yoshinaga Y."/>
            <person name="Martin F.M."/>
            <person name="Grigoriev I.V."/>
            <person name="Hibbett D.S."/>
        </authorList>
    </citation>
    <scope>NUCLEOTIDE SEQUENCE [LARGE SCALE GENOMIC DNA]</scope>
    <source>
        <strain evidence="2 3">HHB14362 ss-1</strain>
    </source>
</reference>
<dbReference type="InParanoid" id="A0A165UBG4"/>
<keyword evidence="3" id="KW-1185">Reference proteome</keyword>
<evidence type="ECO:0000313" key="2">
    <source>
        <dbReference type="EMBL" id="KZT27912.1"/>
    </source>
</evidence>
<organism evidence="2 3">
    <name type="scientific">Neolentinus lepideus HHB14362 ss-1</name>
    <dbReference type="NCBI Taxonomy" id="1314782"/>
    <lineage>
        <taxon>Eukaryota</taxon>
        <taxon>Fungi</taxon>
        <taxon>Dikarya</taxon>
        <taxon>Basidiomycota</taxon>
        <taxon>Agaricomycotina</taxon>
        <taxon>Agaricomycetes</taxon>
        <taxon>Gloeophyllales</taxon>
        <taxon>Gloeophyllaceae</taxon>
        <taxon>Neolentinus</taxon>
    </lineage>
</organism>
<dbReference type="EMBL" id="KV425560">
    <property type="protein sequence ID" value="KZT27912.1"/>
    <property type="molecule type" value="Genomic_DNA"/>
</dbReference>
<feature type="compositionally biased region" description="Low complexity" evidence="1">
    <location>
        <begin position="384"/>
        <end position="397"/>
    </location>
</feature>
<dbReference type="OrthoDB" id="2646484at2759"/>
<feature type="compositionally biased region" description="Low complexity" evidence="1">
    <location>
        <begin position="566"/>
        <end position="581"/>
    </location>
</feature>
<feature type="region of interest" description="Disordered" evidence="1">
    <location>
        <begin position="650"/>
        <end position="671"/>
    </location>
</feature>
<name>A0A165UBG4_9AGAM</name>
<feature type="region of interest" description="Disordered" evidence="1">
    <location>
        <begin position="367"/>
        <end position="400"/>
    </location>
</feature>
<evidence type="ECO:0000256" key="1">
    <source>
        <dbReference type="SAM" id="MobiDB-lite"/>
    </source>
</evidence>
<feature type="compositionally biased region" description="Basic and acidic residues" evidence="1">
    <location>
        <begin position="650"/>
        <end position="669"/>
    </location>
</feature>
<accession>A0A165UBG4</accession>
<feature type="region of interest" description="Disordered" evidence="1">
    <location>
        <begin position="471"/>
        <end position="633"/>
    </location>
</feature>
<proteinExistence type="predicted"/>
<gene>
    <name evidence="2" type="ORF">NEOLEDRAFT_1146314</name>
</gene>
<feature type="compositionally biased region" description="Polar residues" evidence="1">
    <location>
        <begin position="550"/>
        <end position="559"/>
    </location>
</feature>